<dbReference type="AlphaFoldDB" id="A0A0F8YFB0"/>
<accession>A0A0F8YFB0</accession>
<protein>
    <submittedName>
        <fullName evidence="1">Uncharacterized protein</fullName>
    </submittedName>
</protein>
<organism evidence="1">
    <name type="scientific">marine sediment metagenome</name>
    <dbReference type="NCBI Taxonomy" id="412755"/>
    <lineage>
        <taxon>unclassified sequences</taxon>
        <taxon>metagenomes</taxon>
        <taxon>ecological metagenomes</taxon>
    </lineage>
</organism>
<feature type="non-terminal residue" evidence="1">
    <location>
        <position position="1"/>
    </location>
</feature>
<proteinExistence type="predicted"/>
<reference evidence="1" key="1">
    <citation type="journal article" date="2015" name="Nature">
        <title>Complex archaea that bridge the gap between prokaryotes and eukaryotes.</title>
        <authorList>
            <person name="Spang A."/>
            <person name="Saw J.H."/>
            <person name="Jorgensen S.L."/>
            <person name="Zaremba-Niedzwiedzka K."/>
            <person name="Martijn J."/>
            <person name="Lind A.E."/>
            <person name="van Eijk R."/>
            <person name="Schleper C."/>
            <person name="Guy L."/>
            <person name="Ettema T.J."/>
        </authorList>
    </citation>
    <scope>NUCLEOTIDE SEQUENCE</scope>
</reference>
<comment type="caution">
    <text evidence="1">The sequence shown here is derived from an EMBL/GenBank/DDBJ whole genome shotgun (WGS) entry which is preliminary data.</text>
</comment>
<gene>
    <name evidence="1" type="ORF">LCGC14_3162170</name>
</gene>
<dbReference type="EMBL" id="LAZR01069927">
    <property type="protein sequence ID" value="KKK46741.1"/>
    <property type="molecule type" value="Genomic_DNA"/>
</dbReference>
<name>A0A0F8YFB0_9ZZZZ</name>
<evidence type="ECO:0000313" key="1">
    <source>
        <dbReference type="EMBL" id="KKK46741.1"/>
    </source>
</evidence>
<sequence length="65" mass="6812">LVGLGAQMVVARVMLEHVVTAVLQLPPVGALSLVDVLVQVGMPKAILVSVVHIYFSKHGCLLNAP</sequence>